<dbReference type="Gene3D" id="2.170.120.40">
    <property type="entry name" value="YbbR-like domain"/>
    <property type="match status" value="2"/>
</dbReference>
<gene>
    <name evidence="1" type="ORF">ACKQTC_01450</name>
</gene>
<dbReference type="CDD" id="cd20206">
    <property type="entry name" value="YbbR"/>
    <property type="match status" value="1"/>
</dbReference>
<sequence length="391" mass="42029">MKKLEIKNPGLKVIALALAILLWFYVGIEKNPFETRFFQVPVTYEHLDGEMAVNSPTKQVSITVRARSNQFDSLTAGDFTASVNLSKVKVGDNTVPVMVKSPSHVQVTKVSPREIVVTAERLDGKRLPVQVLETGQLPNGGKVKKYQAQPREVFIAGDPWLTKQVSKAVVQVNLADLYESTSLDCPVILLDRNGQALNLPGVEVKPNTVRLVISLDDAVEKKAVPVVATISGTAGEGYVLKSALAAPETVTIKGAASRLADIDQVATNPIDISGMQKDQQVSVGLNIPEGITVIEPDNIRVSLIFASREGTVSQKEVPVEISQLSPGLTGRLDQTTVQVQLVPKSNTTHLQASVDATGLGVGKHVVDVHVYSDDGSPVEEISPQRLTLTIT</sequence>
<protein>
    <submittedName>
        <fullName evidence="1">YbbR-like domain-containing protein</fullName>
    </submittedName>
</protein>
<dbReference type="Proteomes" id="UP001631949">
    <property type="component" value="Unassembled WGS sequence"/>
</dbReference>
<evidence type="ECO:0000313" key="2">
    <source>
        <dbReference type="Proteomes" id="UP001631949"/>
    </source>
</evidence>
<evidence type="ECO:0000313" key="1">
    <source>
        <dbReference type="EMBL" id="MFM9413041.1"/>
    </source>
</evidence>
<organism evidence="1 2">
    <name type="scientific">Peptococcus simiae</name>
    <dbReference type="NCBI Taxonomy" id="1643805"/>
    <lineage>
        <taxon>Bacteria</taxon>
        <taxon>Bacillati</taxon>
        <taxon>Bacillota</taxon>
        <taxon>Clostridia</taxon>
        <taxon>Eubacteriales</taxon>
        <taxon>Peptococcaceae</taxon>
        <taxon>Peptococcus</taxon>
    </lineage>
</organism>
<proteinExistence type="predicted"/>
<accession>A0ABW9GYG1</accession>
<dbReference type="PANTHER" id="PTHR37804:SF1">
    <property type="entry name" value="CDAA REGULATORY PROTEIN CDAR"/>
    <property type="match status" value="1"/>
</dbReference>
<name>A0ABW9GYG1_9FIRM</name>
<reference evidence="1 2" key="1">
    <citation type="journal article" date="2016" name="Int. J. Syst. Evol. Microbiol.">
        <title>Peptococcus simiae sp. nov., isolated from rhesus macaque faeces and emended description of the genus Peptococcus.</title>
        <authorList>
            <person name="Shkoporov A.N."/>
            <person name="Efimov B.A."/>
            <person name="Kondova I."/>
            <person name="Ouwerling B."/>
            <person name="Chaplin A.V."/>
            <person name="Shcherbakova V.A."/>
            <person name="Langermans J.A.M."/>
        </authorList>
    </citation>
    <scope>NUCLEOTIDE SEQUENCE [LARGE SCALE GENOMIC DNA]</scope>
    <source>
        <strain evidence="1 2">M108</strain>
    </source>
</reference>
<keyword evidence="2" id="KW-1185">Reference proteome</keyword>
<dbReference type="RefSeq" id="WP_408976660.1">
    <property type="nucleotide sequence ID" value="NZ_JBJUVG010000002.1"/>
</dbReference>
<dbReference type="EMBL" id="JBJUVG010000002">
    <property type="protein sequence ID" value="MFM9413041.1"/>
    <property type="molecule type" value="Genomic_DNA"/>
</dbReference>
<dbReference type="PANTHER" id="PTHR37804">
    <property type="entry name" value="CDAA REGULATORY PROTEIN CDAR"/>
    <property type="match status" value="1"/>
</dbReference>
<dbReference type="Pfam" id="PF07949">
    <property type="entry name" value="YbbR"/>
    <property type="match status" value="3"/>
</dbReference>
<dbReference type="Gene3D" id="2.170.120.30">
    <property type="match status" value="2"/>
</dbReference>
<dbReference type="InterPro" id="IPR012505">
    <property type="entry name" value="YbbR"/>
</dbReference>
<comment type="caution">
    <text evidence="1">The sequence shown here is derived from an EMBL/GenBank/DDBJ whole genome shotgun (WGS) entry which is preliminary data.</text>
</comment>
<dbReference type="InterPro" id="IPR053154">
    <property type="entry name" value="c-di-AMP_regulator"/>
</dbReference>